<dbReference type="SUPFAM" id="SSF56801">
    <property type="entry name" value="Acetyl-CoA synthetase-like"/>
    <property type="match status" value="1"/>
</dbReference>
<dbReference type="Gene3D" id="3.40.50.12780">
    <property type="entry name" value="N-terminal domain of ligase-like"/>
    <property type="match status" value="1"/>
</dbReference>
<name>A0A223SE94_9ACTN</name>
<dbReference type="RefSeq" id="WP_086003428.1">
    <property type="nucleotide sequence ID" value="NZ_ANBG01000167.1"/>
</dbReference>
<organism evidence="2 3">
    <name type="scientific">Nocardiopsis gilva YIM 90087</name>
    <dbReference type="NCBI Taxonomy" id="1235441"/>
    <lineage>
        <taxon>Bacteria</taxon>
        <taxon>Bacillati</taxon>
        <taxon>Actinomycetota</taxon>
        <taxon>Actinomycetes</taxon>
        <taxon>Streptosporangiales</taxon>
        <taxon>Nocardiopsidaceae</taxon>
        <taxon>Nocardiopsis</taxon>
    </lineage>
</organism>
<sequence>MALAREDILDFPLDRVPDATEFIEAAMHWHFSPQTGSPYWLERAKTLDFDPIRDVHTFDDLRLFPNVVDEFRHVPSEALIPKGYGDTATVIGVFESGGTTGSPKRLPFLEEWMARSESWQERHMDARGHTRGVNWLGVAPTGPHMFGSWTQRMARRRGGVPFFVDLDPRWVKKCIADGRPDEADRYAEHIVAQARDVLETQTIGYLVTTPPLLERLVRDEDTAKRINDMVEVVMWGGAHMDADTRHLLRTEVLPDVDLWGNYGSTMILSGTVERAGLAEDALCTFDTFSPHVTFSVIDPDTGERVPYGDRGQVVMNHISKAMLLPNNLERDTAIRVEPPSGHAGDSVADVAPVSTFGDKPVIEGVY</sequence>
<protein>
    <submittedName>
        <fullName evidence="2">Phenazine antibiotic biosynthesis protein</fullName>
    </submittedName>
</protein>
<gene>
    <name evidence="2" type="ORF">CDO52_26225</name>
</gene>
<evidence type="ECO:0000313" key="3">
    <source>
        <dbReference type="Proteomes" id="UP000215005"/>
    </source>
</evidence>
<feature type="domain" description="AMP-dependent synthetase/ligase" evidence="1">
    <location>
        <begin position="195"/>
        <end position="315"/>
    </location>
</feature>
<dbReference type="OrthoDB" id="179194at2"/>
<proteinExistence type="predicted"/>
<dbReference type="EMBL" id="CP022753">
    <property type="protein sequence ID" value="ASU86450.1"/>
    <property type="molecule type" value="Genomic_DNA"/>
</dbReference>
<reference evidence="2 3" key="1">
    <citation type="submission" date="2017-08" db="EMBL/GenBank/DDBJ databases">
        <title>The complete genome sequence of Nocardiopsis gilva YIM 90087.</title>
        <authorList>
            <person name="Yin M."/>
            <person name="Tang S."/>
        </authorList>
    </citation>
    <scope>NUCLEOTIDE SEQUENCE [LARGE SCALE GENOMIC DNA]</scope>
    <source>
        <strain evidence="2 3">YIM 90087</strain>
    </source>
</reference>
<dbReference type="KEGG" id="ngv:CDO52_26225"/>
<keyword evidence="3" id="KW-1185">Reference proteome</keyword>
<evidence type="ECO:0000313" key="2">
    <source>
        <dbReference type="EMBL" id="ASU86450.1"/>
    </source>
</evidence>
<accession>A0A223SE94</accession>
<dbReference type="Pfam" id="PF00501">
    <property type="entry name" value="AMP-binding"/>
    <property type="match status" value="1"/>
</dbReference>
<dbReference type="InterPro" id="IPR000873">
    <property type="entry name" value="AMP-dep_synth/lig_dom"/>
</dbReference>
<evidence type="ECO:0000259" key="1">
    <source>
        <dbReference type="Pfam" id="PF00501"/>
    </source>
</evidence>
<dbReference type="InterPro" id="IPR042099">
    <property type="entry name" value="ANL_N_sf"/>
</dbReference>
<dbReference type="AlphaFoldDB" id="A0A223SE94"/>
<dbReference type="Proteomes" id="UP000215005">
    <property type="component" value="Chromosome"/>
</dbReference>